<keyword evidence="4 6" id="KW-1133">Transmembrane helix</keyword>
<dbReference type="AlphaFoldDB" id="A0A9W5TWF6"/>
<reference evidence="7" key="2">
    <citation type="submission" date="2020-09" db="EMBL/GenBank/DDBJ databases">
        <authorList>
            <person name="Sun Q."/>
            <person name="Zhou Y."/>
        </authorList>
    </citation>
    <scope>NUCLEOTIDE SEQUENCE</scope>
    <source>
        <strain evidence="7">CGMCC 1.15454</strain>
    </source>
</reference>
<evidence type="ECO:0000256" key="3">
    <source>
        <dbReference type="ARBA" id="ARBA00022692"/>
    </source>
</evidence>
<feature type="transmembrane region" description="Helical" evidence="6">
    <location>
        <begin position="371"/>
        <end position="391"/>
    </location>
</feature>
<feature type="transmembrane region" description="Helical" evidence="6">
    <location>
        <begin position="337"/>
        <end position="359"/>
    </location>
</feature>
<feature type="transmembrane region" description="Helical" evidence="6">
    <location>
        <begin position="302"/>
        <end position="325"/>
    </location>
</feature>
<name>A0A9W5TWF6_9BACI</name>
<evidence type="ECO:0000256" key="2">
    <source>
        <dbReference type="ARBA" id="ARBA00008974"/>
    </source>
</evidence>
<dbReference type="Pfam" id="PF02133">
    <property type="entry name" value="Transp_cyt_pur"/>
    <property type="match status" value="1"/>
</dbReference>
<accession>A0A9W5TWF6</accession>
<feature type="transmembrane region" description="Helical" evidence="6">
    <location>
        <begin position="43"/>
        <end position="66"/>
    </location>
</feature>
<feature type="transmembrane region" description="Helical" evidence="6">
    <location>
        <begin position="225"/>
        <end position="243"/>
    </location>
</feature>
<feature type="transmembrane region" description="Helical" evidence="6">
    <location>
        <begin position="112"/>
        <end position="134"/>
    </location>
</feature>
<protein>
    <submittedName>
        <fullName evidence="7">Allantoin permease</fullName>
    </submittedName>
</protein>
<feature type="transmembrane region" description="Helical" evidence="6">
    <location>
        <begin position="154"/>
        <end position="174"/>
    </location>
</feature>
<dbReference type="EMBL" id="BMJD01000007">
    <property type="protein sequence ID" value="GGB37533.1"/>
    <property type="molecule type" value="Genomic_DNA"/>
</dbReference>
<organism evidence="7 8">
    <name type="scientific">Lentibacillus populi</name>
    <dbReference type="NCBI Taxonomy" id="1827502"/>
    <lineage>
        <taxon>Bacteria</taxon>
        <taxon>Bacillati</taxon>
        <taxon>Bacillota</taxon>
        <taxon>Bacilli</taxon>
        <taxon>Bacillales</taxon>
        <taxon>Bacillaceae</taxon>
        <taxon>Lentibacillus</taxon>
    </lineage>
</organism>
<evidence type="ECO:0000313" key="7">
    <source>
        <dbReference type="EMBL" id="GGB37533.1"/>
    </source>
</evidence>
<keyword evidence="5 6" id="KW-0472">Membrane</keyword>
<evidence type="ECO:0000256" key="5">
    <source>
        <dbReference type="ARBA" id="ARBA00023136"/>
    </source>
</evidence>
<dbReference type="RefSeq" id="WP_188724842.1">
    <property type="nucleotide sequence ID" value="NZ_BMJD01000007.1"/>
</dbReference>
<comment type="subcellular location">
    <subcellularLocation>
        <location evidence="1">Membrane</location>
        <topology evidence="1">Multi-pass membrane protein</topology>
    </subcellularLocation>
</comment>
<keyword evidence="3 6" id="KW-0812">Transmembrane</keyword>
<evidence type="ECO:0000256" key="4">
    <source>
        <dbReference type="ARBA" id="ARBA00022989"/>
    </source>
</evidence>
<evidence type="ECO:0000313" key="8">
    <source>
        <dbReference type="Proteomes" id="UP000621492"/>
    </source>
</evidence>
<dbReference type="CDD" id="cd10323">
    <property type="entry name" value="SLC-NCS1sbd"/>
    <property type="match status" value="1"/>
</dbReference>
<reference evidence="7" key="1">
    <citation type="journal article" date="2014" name="Int. J. Syst. Evol. Microbiol.">
        <title>Complete genome sequence of Corynebacterium casei LMG S-19264T (=DSM 44701T), isolated from a smear-ripened cheese.</title>
        <authorList>
            <consortium name="US DOE Joint Genome Institute (JGI-PGF)"/>
            <person name="Walter F."/>
            <person name="Albersmeier A."/>
            <person name="Kalinowski J."/>
            <person name="Ruckert C."/>
        </authorList>
    </citation>
    <scope>NUCLEOTIDE SEQUENCE</scope>
    <source>
        <strain evidence="7">CGMCC 1.15454</strain>
    </source>
</reference>
<feature type="transmembrane region" description="Helical" evidence="6">
    <location>
        <begin position="186"/>
        <end position="205"/>
    </location>
</feature>
<feature type="transmembrane region" description="Helical" evidence="6">
    <location>
        <begin position="434"/>
        <end position="454"/>
    </location>
</feature>
<dbReference type="GO" id="GO:0015205">
    <property type="term" value="F:nucleobase transmembrane transporter activity"/>
    <property type="evidence" value="ECO:0007669"/>
    <property type="project" value="TreeGrafter"/>
</dbReference>
<comment type="caution">
    <text evidence="7">The sequence shown here is derived from an EMBL/GenBank/DDBJ whole genome shotgun (WGS) entry which is preliminary data.</text>
</comment>
<evidence type="ECO:0000256" key="6">
    <source>
        <dbReference type="SAM" id="Phobius"/>
    </source>
</evidence>
<dbReference type="InterPro" id="IPR045225">
    <property type="entry name" value="Uracil/uridine/allantoin_perm"/>
</dbReference>
<comment type="similarity">
    <text evidence="2">Belongs to the purine-cytosine permease (2.A.39) family.</text>
</comment>
<dbReference type="InterPro" id="IPR001248">
    <property type="entry name" value="Pur-cyt_permease"/>
</dbReference>
<keyword evidence="8" id="KW-1185">Reference proteome</keyword>
<dbReference type="GO" id="GO:0005886">
    <property type="term" value="C:plasma membrane"/>
    <property type="evidence" value="ECO:0007669"/>
    <property type="project" value="TreeGrafter"/>
</dbReference>
<feature type="transmembrane region" description="Helical" evidence="6">
    <location>
        <begin position="72"/>
        <end position="92"/>
    </location>
</feature>
<dbReference type="PANTHER" id="PTHR30618:SF0">
    <property type="entry name" value="PURINE-URACIL PERMEASE NCS1"/>
    <property type="match status" value="1"/>
</dbReference>
<proteinExistence type="inferred from homology"/>
<dbReference type="Proteomes" id="UP000621492">
    <property type="component" value="Unassembled WGS sequence"/>
</dbReference>
<gene>
    <name evidence="7" type="ORF">GCM10011409_13720</name>
</gene>
<evidence type="ECO:0000256" key="1">
    <source>
        <dbReference type="ARBA" id="ARBA00004141"/>
    </source>
</evidence>
<feature type="transmembrane region" description="Helical" evidence="6">
    <location>
        <begin position="263"/>
        <end position="282"/>
    </location>
</feature>
<sequence length="467" mass="51414">MAKNSENTVKIDNDIEPQHLKEVEGSLKPNTEKDRTVGKIPYMFMWVGDGVNMGNMTLGASVVVAGVATLNIFQTLLAAFIAILIISSIFALNDRIRYKEGVPYVIQLRMSFGIKGTIISSLLRGIPAVIWYGVQSWIGGTALNEIMKIATNESFNNVTICFIALVLVQIVLSWYGFKAIKWVETLASIVIMVAMIYVFIILVTSHGNELMENWVQIDGSWGLPFFGYIMVFLGNYAAIFLNASDYSRELEPGISDGKRGMMYFSPIVISYGFILIVGAMMASVTGVTNPPTALAIVIDNQYVTFGVSAFIVIATIATNMVANIIPPTYIITLITKAKYKVAVTITGLLAMGAFPWLLVQESNSKGLDMFIKIYSAFLGPIVAILLIEYYILRKQKVHVENLYKEDGPFAGYNPAAMIAMLVGAAVAFTNVDLAWIIGFVVASIVFILLSKFAFKDSKFKKDTIFEN</sequence>
<dbReference type="PANTHER" id="PTHR30618">
    <property type="entry name" value="NCS1 FAMILY PURINE/PYRIMIDINE TRANSPORTER"/>
    <property type="match status" value="1"/>
</dbReference>
<feature type="transmembrane region" description="Helical" evidence="6">
    <location>
        <begin position="411"/>
        <end position="428"/>
    </location>
</feature>
<dbReference type="Gene3D" id="1.10.4160.10">
    <property type="entry name" value="Hydantoin permease"/>
    <property type="match status" value="1"/>
</dbReference>